<name>A0A5J6GH85_STRKN</name>
<evidence type="ECO:0000313" key="3">
    <source>
        <dbReference type="Proteomes" id="UP000325529"/>
    </source>
</evidence>
<dbReference type="KEGG" id="ska:CP970_25275"/>
<keyword evidence="1" id="KW-1133">Transmembrane helix</keyword>
<reference evidence="2 3" key="1">
    <citation type="submission" date="2017-09" db="EMBL/GenBank/DDBJ databases">
        <authorList>
            <person name="Lee N."/>
            <person name="Cho B.-K."/>
        </authorList>
    </citation>
    <scope>NUCLEOTIDE SEQUENCE [LARGE SCALE GENOMIC DNA]</scope>
    <source>
        <strain evidence="2 3">ATCC 12853</strain>
    </source>
</reference>
<accession>A0A5J6GH85</accession>
<evidence type="ECO:0000313" key="2">
    <source>
        <dbReference type="EMBL" id="QEU93772.1"/>
    </source>
</evidence>
<dbReference type="Proteomes" id="UP000325529">
    <property type="component" value="Chromosome"/>
</dbReference>
<keyword evidence="1" id="KW-0472">Membrane</keyword>
<sequence>MTESTIVIIDLFLVLYAFMLARSREIKTYQVILIGLCGFLMAMTPFGYPVWWSFLFVGNHLFG</sequence>
<proteinExistence type="predicted"/>
<dbReference type="OrthoDB" id="4258599at2"/>
<dbReference type="AlphaFoldDB" id="A0A5J6GH85"/>
<keyword evidence="3" id="KW-1185">Reference proteome</keyword>
<organism evidence="2 3">
    <name type="scientific">Streptomyces kanamyceticus</name>
    <dbReference type="NCBI Taxonomy" id="1967"/>
    <lineage>
        <taxon>Bacteria</taxon>
        <taxon>Bacillati</taxon>
        <taxon>Actinomycetota</taxon>
        <taxon>Actinomycetes</taxon>
        <taxon>Kitasatosporales</taxon>
        <taxon>Streptomycetaceae</taxon>
        <taxon>Streptomyces</taxon>
    </lineage>
</organism>
<keyword evidence="1" id="KW-0812">Transmembrane</keyword>
<protein>
    <submittedName>
        <fullName evidence="2">Uncharacterized protein</fullName>
    </submittedName>
</protein>
<gene>
    <name evidence="2" type="ORF">CP970_25275</name>
</gene>
<evidence type="ECO:0000256" key="1">
    <source>
        <dbReference type="SAM" id="Phobius"/>
    </source>
</evidence>
<feature type="transmembrane region" description="Helical" evidence="1">
    <location>
        <begin position="6"/>
        <end position="21"/>
    </location>
</feature>
<dbReference type="RefSeq" id="WP_055545112.1">
    <property type="nucleotide sequence ID" value="NZ_CP023699.1"/>
</dbReference>
<feature type="transmembrane region" description="Helical" evidence="1">
    <location>
        <begin position="33"/>
        <end position="54"/>
    </location>
</feature>
<dbReference type="EMBL" id="CP023699">
    <property type="protein sequence ID" value="QEU93772.1"/>
    <property type="molecule type" value="Genomic_DNA"/>
</dbReference>